<sequence>MDSSDSETARVVTTEGDVVVVPPVPDDEAPEVAQTAEFVRPTPLADAMPDDQFREVVNVTRDLIDRRFQKVREMTDVNSVDVNINPFLMLAMAPAYNIFSPFEAAEYVQNSKLPHGDATAFGKFVEDKIFPIFGAKTPPEKTVAATSNLWSPIDKEIEIAGVRFLLTLKAGPWTMNQDHAHNMIARFPEIRDTTGCDIVIGITYGTPGSLNNKPAMVVRGTGDYVHTLVGKELWEFVTGVTDAHKWVFRAIRQAQKEFAQAHGGKTFFEHVVEARLQLAESFRQAFNLIGAEDDMWERIFNGSF</sequence>
<dbReference type="InterPro" id="IPR011335">
    <property type="entry name" value="Restrct_endonuc-II-like"/>
</dbReference>
<dbReference type="EMBL" id="AP022567">
    <property type="protein sequence ID" value="BBX32152.1"/>
    <property type="molecule type" value="Genomic_DNA"/>
</dbReference>
<feature type="compositionally biased region" description="Low complexity" evidence="1">
    <location>
        <begin position="11"/>
        <end position="21"/>
    </location>
</feature>
<evidence type="ECO:0000259" key="2">
    <source>
        <dbReference type="Pfam" id="PF14511"/>
    </source>
</evidence>
<protein>
    <recommendedName>
        <fullName evidence="2">Type II restriction endonuclease EcoO109IR domain-containing protein</fullName>
    </recommendedName>
</protein>
<proteinExistence type="predicted"/>
<dbReference type="Proteomes" id="UP000465622">
    <property type="component" value="Chromosome"/>
</dbReference>
<dbReference type="Pfam" id="PF14511">
    <property type="entry name" value="RE_EcoO109I"/>
    <property type="match status" value="1"/>
</dbReference>
<dbReference type="InterPro" id="IPR032793">
    <property type="entry name" value="RE_EcoO109IR"/>
</dbReference>
<evidence type="ECO:0000313" key="4">
    <source>
        <dbReference type="Proteomes" id="UP000465622"/>
    </source>
</evidence>
<dbReference type="Gene3D" id="3.40.1560.10">
    <property type="entry name" value="type ii restriction endonuclease, domain 2"/>
    <property type="match status" value="1"/>
</dbReference>
<accession>A0ABN5Y1W7</accession>
<dbReference type="InterPro" id="IPR012297">
    <property type="entry name" value="EcoO109IR_cat_dom_sf"/>
</dbReference>
<feature type="domain" description="Type II restriction endonuclease EcoO109IR" evidence="2">
    <location>
        <begin position="61"/>
        <end position="257"/>
    </location>
</feature>
<evidence type="ECO:0000313" key="3">
    <source>
        <dbReference type="EMBL" id="BBX32152.1"/>
    </source>
</evidence>
<keyword evidence="4" id="KW-1185">Reference proteome</keyword>
<reference evidence="3 4" key="1">
    <citation type="journal article" date="2019" name="Emerg. Microbes Infect.">
        <title>Comprehensive subspecies identification of 175 nontuberculous mycobacteria species based on 7547 genomic profiles.</title>
        <authorList>
            <person name="Matsumoto Y."/>
            <person name="Kinjo T."/>
            <person name="Motooka D."/>
            <person name="Nabeya D."/>
            <person name="Jung N."/>
            <person name="Uechi K."/>
            <person name="Horii T."/>
            <person name="Iida T."/>
            <person name="Fujita J."/>
            <person name="Nakamura S."/>
        </authorList>
    </citation>
    <scope>NUCLEOTIDE SEQUENCE [LARGE SCALE GENOMIC DNA]</scope>
    <source>
        <strain evidence="3 4">JCM 12375</strain>
    </source>
</reference>
<gene>
    <name evidence="3" type="ORF">MMAGJ_14340</name>
</gene>
<dbReference type="RefSeq" id="WP_036433402.1">
    <property type="nucleotide sequence ID" value="NZ_AP022567.1"/>
</dbReference>
<dbReference type="SUPFAM" id="SSF52980">
    <property type="entry name" value="Restriction endonuclease-like"/>
    <property type="match status" value="1"/>
</dbReference>
<dbReference type="Gene3D" id="1.10.3250.10">
    <property type="entry name" value="type ii restriction endonuclease, domain 1"/>
    <property type="match status" value="1"/>
</dbReference>
<name>A0ABN5Y1W7_MYCME</name>
<evidence type="ECO:0000256" key="1">
    <source>
        <dbReference type="SAM" id="MobiDB-lite"/>
    </source>
</evidence>
<feature type="region of interest" description="Disordered" evidence="1">
    <location>
        <begin position="1"/>
        <end position="26"/>
    </location>
</feature>
<dbReference type="CDD" id="cd22321">
    <property type="entry name" value="EcoO109I-like"/>
    <property type="match status" value="1"/>
</dbReference>
<organism evidence="3 4">
    <name type="scientific">Mycolicibacterium mageritense</name>
    <name type="common">Mycobacterium mageritense</name>
    <dbReference type="NCBI Taxonomy" id="53462"/>
    <lineage>
        <taxon>Bacteria</taxon>
        <taxon>Bacillati</taxon>
        <taxon>Actinomycetota</taxon>
        <taxon>Actinomycetes</taxon>
        <taxon>Mycobacteriales</taxon>
        <taxon>Mycobacteriaceae</taxon>
        <taxon>Mycolicibacterium</taxon>
    </lineage>
</organism>